<evidence type="ECO:0000256" key="1">
    <source>
        <dbReference type="ARBA" id="ARBA00022723"/>
    </source>
</evidence>
<evidence type="ECO:0000259" key="2">
    <source>
        <dbReference type="Pfam" id="PF01557"/>
    </source>
</evidence>
<protein>
    <submittedName>
        <fullName evidence="3">Fumarylacetoacetate hydrolase family protein</fullName>
    </submittedName>
</protein>
<dbReference type="PANTHER" id="PTHR11820:SF90">
    <property type="entry name" value="FLUTATHIONE S-TRANSFERASE"/>
    <property type="match status" value="1"/>
</dbReference>
<dbReference type="PANTHER" id="PTHR11820">
    <property type="entry name" value="ACYLPYRUVASE"/>
    <property type="match status" value="1"/>
</dbReference>
<dbReference type="Gene3D" id="3.90.850.10">
    <property type="entry name" value="Fumarylacetoacetase-like, C-terminal domain"/>
    <property type="match status" value="1"/>
</dbReference>
<reference evidence="3 4" key="1">
    <citation type="submission" date="2021-03" db="EMBL/GenBank/DDBJ databases">
        <title>Sneathiella sp. CAU 1612 isolated from Kang Won-do.</title>
        <authorList>
            <person name="Kim W."/>
        </authorList>
    </citation>
    <scope>NUCLEOTIDE SEQUENCE [LARGE SCALE GENOMIC DNA]</scope>
    <source>
        <strain evidence="3 4">CAU 1612</strain>
    </source>
</reference>
<keyword evidence="1" id="KW-0479">Metal-binding</keyword>
<dbReference type="Pfam" id="PF01557">
    <property type="entry name" value="FAA_hydrolase"/>
    <property type="match status" value="1"/>
</dbReference>
<sequence length="229" mass="24887">MAYVFTPPETPSVSVAGTDQRFPVRRIFCVGRNYAEHTREMGGDPDRELPFFFTKPADAIVESGAEISFPKATNDLHHEVELVVAIGKEGENIPVSDAKEHIFGFAVGIDLTRRDLQKIAKEKGRPWDSGKAFDQSAPCGAITPATEIKNIENAKIRLTVNDDTRQSATISDLIWTIDEVISVLSESFILMPGDLIYTGTPAGVGPLSIGDHVLGHVEGLASIDIRLTS</sequence>
<keyword evidence="4" id="KW-1185">Reference proteome</keyword>
<dbReference type="EMBL" id="JAFLNC010000001">
    <property type="protein sequence ID" value="MBO0332279.1"/>
    <property type="molecule type" value="Genomic_DNA"/>
</dbReference>
<dbReference type="InterPro" id="IPR011234">
    <property type="entry name" value="Fumarylacetoacetase-like_C"/>
</dbReference>
<dbReference type="RefSeq" id="WP_207041308.1">
    <property type="nucleotide sequence ID" value="NZ_JAFLNC010000001.1"/>
</dbReference>
<proteinExistence type="predicted"/>
<name>A0ABS3F1A4_9PROT</name>
<accession>A0ABS3F1A4</accession>
<organism evidence="3 4">
    <name type="scientific">Sneathiella sedimenti</name>
    <dbReference type="NCBI Taxonomy" id="2816034"/>
    <lineage>
        <taxon>Bacteria</taxon>
        <taxon>Pseudomonadati</taxon>
        <taxon>Pseudomonadota</taxon>
        <taxon>Alphaproteobacteria</taxon>
        <taxon>Sneathiellales</taxon>
        <taxon>Sneathiellaceae</taxon>
        <taxon>Sneathiella</taxon>
    </lineage>
</organism>
<comment type="caution">
    <text evidence="3">The sequence shown here is derived from an EMBL/GenBank/DDBJ whole genome shotgun (WGS) entry which is preliminary data.</text>
</comment>
<dbReference type="GO" id="GO:0016787">
    <property type="term" value="F:hydrolase activity"/>
    <property type="evidence" value="ECO:0007669"/>
    <property type="project" value="UniProtKB-KW"/>
</dbReference>
<evidence type="ECO:0000313" key="4">
    <source>
        <dbReference type="Proteomes" id="UP000664761"/>
    </source>
</evidence>
<gene>
    <name evidence="3" type="ORF">J0X12_01545</name>
</gene>
<dbReference type="Proteomes" id="UP000664761">
    <property type="component" value="Unassembled WGS sequence"/>
</dbReference>
<keyword evidence="3" id="KW-0378">Hydrolase</keyword>
<dbReference type="SUPFAM" id="SSF56529">
    <property type="entry name" value="FAH"/>
    <property type="match status" value="1"/>
</dbReference>
<dbReference type="InterPro" id="IPR036663">
    <property type="entry name" value="Fumarylacetoacetase_C_sf"/>
</dbReference>
<feature type="domain" description="Fumarylacetoacetase-like C-terminal" evidence="2">
    <location>
        <begin position="27"/>
        <end position="224"/>
    </location>
</feature>
<evidence type="ECO:0000313" key="3">
    <source>
        <dbReference type="EMBL" id="MBO0332279.1"/>
    </source>
</evidence>